<dbReference type="Gene3D" id="3.30.70.580">
    <property type="entry name" value="Pseudouridine synthase I, catalytic domain, N-terminal subdomain"/>
    <property type="match status" value="1"/>
</dbReference>
<keyword evidence="3 4" id="KW-0413">Isomerase</keyword>
<dbReference type="InterPro" id="IPR020103">
    <property type="entry name" value="PsdUridine_synth_cat_dom_sf"/>
</dbReference>
<dbReference type="FunFam" id="3.30.70.660:FF:000003">
    <property type="entry name" value="tRNA pseudouridine synthase A"/>
    <property type="match status" value="1"/>
</dbReference>
<dbReference type="PANTHER" id="PTHR11142">
    <property type="entry name" value="PSEUDOURIDYLATE SYNTHASE"/>
    <property type="match status" value="1"/>
</dbReference>
<dbReference type="GO" id="GO:0003723">
    <property type="term" value="F:RNA binding"/>
    <property type="evidence" value="ECO:0007669"/>
    <property type="project" value="InterPro"/>
</dbReference>
<dbReference type="PIRSF" id="PIRSF001430">
    <property type="entry name" value="tRNA_psdUrid_synth"/>
    <property type="match status" value="1"/>
</dbReference>
<dbReference type="PANTHER" id="PTHR11142:SF0">
    <property type="entry name" value="TRNA PSEUDOURIDINE SYNTHASE-LIKE 1"/>
    <property type="match status" value="1"/>
</dbReference>
<reference evidence="9 10" key="1">
    <citation type="submission" date="2020-07" db="EMBL/GenBank/DDBJ databases">
        <title>Genome of Haloechinothrix sp.</title>
        <authorList>
            <person name="Tang S.-K."/>
            <person name="Yang L."/>
            <person name="Zhu W.-Y."/>
        </authorList>
    </citation>
    <scope>NUCLEOTIDE SEQUENCE [LARGE SCALE GENOMIC DNA]</scope>
    <source>
        <strain evidence="9 10">YIM 98757</strain>
    </source>
</reference>
<dbReference type="GO" id="GO:0160147">
    <property type="term" value="F:tRNA pseudouridine(38-40) synthase activity"/>
    <property type="evidence" value="ECO:0007669"/>
    <property type="project" value="UniProtKB-EC"/>
</dbReference>
<evidence type="ECO:0000256" key="4">
    <source>
        <dbReference type="HAMAP-Rule" id="MF_00171"/>
    </source>
</evidence>
<comment type="similarity">
    <text evidence="1 4 7">Belongs to the tRNA pseudouridine synthase TruA family.</text>
</comment>
<dbReference type="NCBIfam" id="TIGR00071">
    <property type="entry name" value="hisT_truA"/>
    <property type="match status" value="1"/>
</dbReference>
<dbReference type="Gene3D" id="3.30.70.660">
    <property type="entry name" value="Pseudouridine synthase I, catalytic domain, C-terminal subdomain"/>
    <property type="match status" value="1"/>
</dbReference>
<dbReference type="Pfam" id="PF01416">
    <property type="entry name" value="PseudoU_synth_1"/>
    <property type="match status" value="1"/>
</dbReference>
<evidence type="ECO:0000256" key="5">
    <source>
        <dbReference type="PIRSR" id="PIRSR001430-1"/>
    </source>
</evidence>
<dbReference type="CDD" id="cd02570">
    <property type="entry name" value="PseudoU_synth_EcTruA"/>
    <property type="match status" value="1"/>
</dbReference>
<feature type="binding site" evidence="4 6">
    <location>
        <position position="124"/>
    </location>
    <ligand>
        <name>substrate</name>
    </ligand>
</feature>
<dbReference type="EC" id="5.4.99.12" evidence="4"/>
<comment type="caution">
    <text evidence="9">The sequence shown here is derived from an EMBL/GenBank/DDBJ whole genome shotgun (WGS) entry which is preliminary data.</text>
</comment>
<evidence type="ECO:0000256" key="3">
    <source>
        <dbReference type="ARBA" id="ARBA00023235"/>
    </source>
</evidence>
<protein>
    <recommendedName>
        <fullName evidence="4">tRNA pseudouridine synthase A</fullName>
        <ecNumber evidence="4">5.4.99.12</ecNumber>
    </recommendedName>
    <alternativeName>
        <fullName evidence="4">tRNA pseudouridine(38-40) synthase</fullName>
    </alternativeName>
    <alternativeName>
        <fullName evidence="4">tRNA pseudouridylate synthase I</fullName>
    </alternativeName>
    <alternativeName>
        <fullName evidence="4">tRNA-uridine isomerase I</fullName>
    </alternativeName>
</protein>
<dbReference type="InterPro" id="IPR020095">
    <property type="entry name" value="PsdUridine_synth_TruA_C"/>
</dbReference>
<organism evidence="9 10">
    <name type="scientific">Haloechinothrix aidingensis</name>
    <dbReference type="NCBI Taxonomy" id="2752311"/>
    <lineage>
        <taxon>Bacteria</taxon>
        <taxon>Bacillati</taxon>
        <taxon>Actinomycetota</taxon>
        <taxon>Actinomycetes</taxon>
        <taxon>Pseudonocardiales</taxon>
        <taxon>Pseudonocardiaceae</taxon>
        <taxon>Haloechinothrix</taxon>
    </lineage>
</organism>
<dbReference type="InterPro" id="IPR001406">
    <property type="entry name" value="PsdUridine_synth_TruA"/>
</dbReference>
<evidence type="ECO:0000313" key="9">
    <source>
        <dbReference type="EMBL" id="MBA0124750.1"/>
    </source>
</evidence>
<evidence type="ECO:0000313" key="10">
    <source>
        <dbReference type="Proteomes" id="UP000582974"/>
    </source>
</evidence>
<accession>A0A838A4Z8</accession>
<dbReference type="SUPFAM" id="SSF55120">
    <property type="entry name" value="Pseudouridine synthase"/>
    <property type="match status" value="1"/>
</dbReference>
<evidence type="ECO:0000256" key="2">
    <source>
        <dbReference type="ARBA" id="ARBA00022694"/>
    </source>
</evidence>
<gene>
    <name evidence="4 9" type="primary">truA</name>
    <name evidence="9" type="ORF">H0B56_04270</name>
</gene>
<evidence type="ECO:0000256" key="1">
    <source>
        <dbReference type="ARBA" id="ARBA00009375"/>
    </source>
</evidence>
<proteinExistence type="inferred from homology"/>
<dbReference type="InterPro" id="IPR020097">
    <property type="entry name" value="PsdUridine_synth_TruA_a/b_dom"/>
</dbReference>
<comment type="function">
    <text evidence="4">Formation of pseudouridine at positions 38, 39 and 40 in the anticodon stem and loop of transfer RNAs.</text>
</comment>
<comment type="caution">
    <text evidence="4">Lacks conserved residue(s) required for the propagation of feature annotation.</text>
</comment>
<dbReference type="Proteomes" id="UP000582974">
    <property type="component" value="Unassembled WGS sequence"/>
</dbReference>
<feature type="domain" description="Pseudouridine synthase I TruA alpha/beta" evidence="8">
    <location>
        <begin position="158"/>
        <end position="258"/>
    </location>
</feature>
<comment type="catalytic activity">
    <reaction evidence="4 7">
        <text>uridine(38/39/40) in tRNA = pseudouridine(38/39/40) in tRNA</text>
        <dbReference type="Rhea" id="RHEA:22376"/>
        <dbReference type="Rhea" id="RHEA-COMP:10085"/>
        <dbReference type="Rhea" id="RHEA-COMP:10087"/>
        <dbReference type="ChEBI" id="CHEBI:65314"/>
        <dbReference type="ChEBI" id="CHEBI:65315"/>
        <dbReference type="EC" id="5.4.99.12"/>
    </reaction>
</comment>
<evidence type="ECO:0000256" key="7">
    <source>
        <dbReference type="RuleBase" id="RU003792"/>
    </source>
</evidence>
<dbReference type="EMBL" id="JACCKD010000001">
    <property type="protein sequence ID" value="MBA0124750.1"/>
    <property type="molecule type" value="Genomic_DNA"/>
</dbReference>
<dbReference type="InterPro" id="IPR020094">
    <property type="entry name" value="TruA/RsuA/RluB/E/F_N"/>
</dbReference>
<keyword evidence="2 4" id="KW-0819">tRNA processing</keyword>
<evidence type="ECO:0000259" key="8">
    <source>
        <dbReference type="Pfam" id="PF01416"/>
    </source>
</evidence>
<sequence>MDIRYDGTAFSGWAKQPGLRTVQGDLEDALTKHPPGASVPGSIVVAGRTDAGVHATGQVAHVDVVSLTPGSTFRGLNVDTRGVPELERVRHRWNRYLAADIRVTAITAAPSGFDARFSAVRRHYRYRVSDAPWGVDPLCRIDTLTWPKRLDVDRMNRAADGLVGLNDFAAFCKQREGATTIRELQRFSWQRVGDHVVEATVTADAFCHSMVRSLVGASLLVGDGRRAVSWPAELLQEGERSSAVAPAHGLTMTGVDYPDNDSLAAQAEASRRMRSLDDGR</sequence>
<dbReference type="AlphaFoldDB" id="A0A838A4Z8"/>
<evidence type="ECO:0000256" key="6">
    <source>
        <dbReference type="PIRSR" id="PIRSR001430-2"/>
    </source>
</evidence>
<dbReference type="GO" id="GO:0031119">
    <property type="term" value="P:tRNA pseudouridine synthesis"/>
    <property type="evidence" value="ECO:0007669"/>
    <property type="project" value="UniProtKB-UniRule"/>
</dbReference>
<dbReference type="HAMAP" id="MF_00171">
    <property type="entry name" value="TruA"/>
    <property type="match status" value="1"/>
</dbReference>
<name>A0A838A4Z8_9PSEU</name>
<comment type="subunit">
    <text evidence="4">Homodimer.</text>
</comment>
<keyword evidence="10" id="KW-1185">Reference proteome</keyword>
<feature type="active site" description="Nucleophile" evidence="4 5">
    <location>
        <position position="50"/>
    </location>
</feature>